<dbReference type="AlphaFoldDB" id="A0A382IPK3"/>
<proteinExistence type="predicted"/>
<name>A0A382IPK3_9ZZZZ</name>
<organism evidence="1">
    <name type="scientific">marine metagenome</name>
    <dbReference type="NCBI Taxonomy" id="408172"/>
    <lineage>
        <taxon>unclassified sequences</taxon>
        <taxon>metagenomes</taxon>
        <taxon>ecological metagenomes</taxon>
    </lineage>
</organism>
<sequence length="246" mass="27964">MKYILSFILVFSIGLFAQDSEFKHEPEGNAAEYYIGHYNKGKDLDDLIRWYGKFANWAEDKGVYDDMTIGILTPYFHADLTLLDVMWVNNFPTQSAQYDGLNAWMTQGGSELLKSLPVTNSRQVSTFQWVVSTPAEPEEGDMMMAVYADCKFDEGFNGRQVYDLYKDFAIYAKSQGDTVGRKMIFPTSGYDGDADFVRLLYTSSIDGMGVNRELYWDKLEESEASQNLKGFSCSNSREYVGISMRG</sequence>
<reference evidence="1" key="1">
    <citation type="submission" date="2018-05" db="EMBL/GenBank/DDBJ databases">
        <authorList>
            <person name="Lanie J.A."/>
            <person name="Ng W.-L."/>
            <person name="Kazmierczak K.M."/>
            <person name="Andrzejewski T.M."/>
            <person name="Davidsen T.M."/>
            <person name="Wayne K.J."/>
            <person name="Tettelin H."/>
            <person name="Glass J.I."/>
            <person name="Rusch D."/>
            <person name="Podicherti R."/>
            <person name="Tsui H.-C.T."/>
            <person name="Winkler M.E."/>
        </authorList>
    </citation>
    <scope>NUCLEOTIDE SEQUENCE</scope>
</reference>
<dbReference type="EMBL" id="UINC01068749">
    <property type="protein sequence ID" value="SVC01600.1"/>
    <property type="molecule type" value="Genomic_DNA"/>
</dbReference>
<evidence type="ECO:0008006" key="2">
    <source>
        <dbReference type="Google" id="ProtNLM"/>
    </source>
</evidence>
<accession>A0A382IPK3</accession>
<evidence type="ECO:0000313" key="1">
    <source>
        <dbReference type="EMBL" id="SVC01600.1"/>
    </source>
</evidence>
<protein>
    <recommendedName>
        <fullName evidence="2">NIPSNAP domain-containing protein</fullName>
    </recommendedName>
</protein>
<gene>
    <name evidence="1" type="ORF">METZ01_LOCUS254454</name>
</gene>